<organism evidence="1 2">
    <name type="scientific">Trifolium subterraneum</name>
    <name type="common">Subterranean clover</name>
    <dbReference type="NCBI Taxonomy" id="3900"/>
    <lineage>
        <taxon>Eukaryota</taxon>
        <taxon>Viridiplantae</taxon>
        <taxon>Streptophyta</taxon>
        <taxon>Embryophyta</taxon>
        <taxon>Tracheophyta</taxon>
        <taxon>Spermatophyta</taxon>
        <taxon>Magnoliopsida</taxon>
        <taxon>eudicotyledons</taxon>
        <taxon>Gunneridae</taxon>
        <taxon>Pentapetalae</taxon>
        <taxon>rosids</taxon>
        <taxon>fabids</taxon>
        <taxon>Fabales</taxon>
        <taxon>Fabaceae</taxon>
        <taxon>Papilionoideae</taxon>
        <taxon>50 kb inversion clade</taxon>
        <taxon>NPAAA clade</taxon>
        <taxon>Hologalegina</taxon>
        <taxon>IRL clade</taxon>
        <taxon>Trifolieae</taxon>
        <taxon>Trifolium</taxon>
    </lineage>
</organism>
<gene>
    <name evidence="1" type="ORF">TSUD_160780</name>
</gene>
<name>A0A2Z6MJL2_TRISU</name>
<proteinExistence type="predicted"/>
<accession>A0A2Z6MJL2</accession>
<evidence type="ECO:0000313" key="2">
    <source>
        <dbReference type="Proteomes" id="UP000242715"/>
    </source>
</evidence>
<sequence>MESGEGRGNVHEFQPHPVKEQLLGVDYCIRTSPSWQITVRLCPWRIAQGSFACGVVDCALFFILF</sequence>
<dbReference type="AlphaFoldDB" id="A0A2Z6MJL2"/>
<protein>
    <submittedName>
        <fullName evidence="1">Uncharacterized protein</fullName>
    </submittedName>
</protein>
<dbReference type="OrthoDB" id="1727425at2759"/>
<dbReference type="EMBL" id="DF973413">
    <property type="protein sequence ID" value="GAU29993.1"/>
    <property type="molecule type" value="Genomic_DNA"/>
</dbReference>
<evidence type="ECO:0000313" key="1">
    <source>
        <dbReference type="EMBL" id="GAU29993.1"/>
    </source>
</evidence>
<dbReference type="Proteomes" id="UP000242715">
    <property type="component" value="Unassembled WGS sequence"/>
</dbReference>
<reference evidence="2" key="1">
    <citation type="journal article" date="2017" name="Front. Plant Sci.">
        <title>Climate Clever Clovers: New Paradigm to Reduce the Environmental Footprint of Ruminants by Breeding Low Methanogenic Forages Utilizing Haplotype Variation.</title>
        <authorList>
            <person name="Kaur P."/>
            <person name="Appels R."/>
            <person name="Bayer P.E."/>
            <person name="Keeble-Gagnere G."/>
            <person name="Wang J."/>
            <person name="Hirakawa H."/>
            <person name="Shirasawa K."/>
            <person name="Vercoe P."/>
            <person name="Stefanova K."/>
            <person name="Durmic Z."/>
            <person name="Nichols P."/>
            <person name="Revell C."/>
            <person name="Isobe S.N."/>
            <person name="Edwards D."/>
            <person name="Erskine W."/>
        </authorList>
    </citation>
    <scope>NUCLEOTIDE SEQUENCE [LARGE SCALE GENOMIC DNA]</scope>
    <source>
        <strain evidence="2">cv. Daliak</strain>
    </source>
</reference>
<keyword evidence="2" id="KW-1185">Reference proteome</keyword>